<dbReference type="FunFam" id="3.40.630.10:FF:000066">
    <property type="entry name" value="M28 family peptidase"/>
    <property type="match status" value="1"/>
</dbReference>
<dbReference type="Pfam" id="PF01447">
    <property type="entry name" value="Peptidase_M4"/>
    <property type="match status" value="1"/>
</dbReference>
<dbReference type="GO" id="GO:0004177">
    <property type="term" value="F:aminopeptidase activity"/>
    <property type="evidence" value="ECO:0007669"/>
    <property type="project" value="InterPro"/>
</dbReference>
<reference evidence="18 19" key="1">
    <citation type="submission" date="2020-08" db="EMBL/GenBank/DDBJ databases">
        <title>Sequencing the genomes of 1000 actinobacteria strains.</title>
        <authorList>
            <person name="Klenk H.-P."/>
        </authorList>
    </citation>
    <scope>NUCLEOTIDE SEQUENCE [LARGE SCALE GENOMIC DNA]</scope>
    <source>
        <strain evidence="18 19">DSM 45790</strain>
    </source>
</reference>
<gene>
    <name evidence="18" type="ORF">BJ981_003968</name>
</gene>
<evidence type="ECO:0000259" key="13">
    <source>
        <dbReference type="Pfam" id="PF01447"/>
    </source>
</evidence>
<dbReference type="PRINTS" id="PR00730">
    <property type="entry name" value="THERMOLYSIN"/>
</dbReference>
<evidence type="ECO:0000256" key="7">
    <source>
        <dbReference type="ARBA" id="ARBA00022801"/>
    </source>
</evidence>
<feature type="active site" evidence="11">
    <location>
        <position position="342"/>
    </location>
</feature>
<evidence type="ECO:0000256" key="6">
    <source>
        <dbReference type="ARBA" id="ARBA00022729"/>
    </source>
</evidence>
<feature type="domain" description="PepSY" evidence="15">
    <location>
        <begin position="124"/>
        <end position="192"/>
    </location>
</feature>
<comment type="cofactor">
    <cofactor evidence="1">
        <name>Zn(2+)</name>
        <dbReference type="ChEBI" id="CHEBI:29105"/>
    </cofactor>
</comment>
<evidence type="ECO:0000256" key="1">
    <source>
        <dbReference type="ARBA" id="ARBA00001947"/>
    </source>
</evidence>
<dbReference type="Pfam" id="PF04389">
    <property type="entry name" value="Peptidase_M28"/>
    <property type="match status" value="1"/>
</dbReference>
<keyword evidence="5" id="KW-0479">Metal-binding</keyword>
<dbReference type="InterPro" id="IPR023612">
    <property type="entry name" value="Peptidase_M4"/>
</dbReference>
<evidence type="ECO:0000313" key="18">
    <source>
        <dbReference type="EMBL" id="MBB5628269.1"/>
    </source>
</evidence>
<keyword evidence="6 12" id="KW-0732">Signal</keyword>
<evidence type="ECO:0000256" key="12">
    <source>
        <dbReference type="SAM" id="SignalP"/>
    </source>
</evidence>
<dbReference type="EMBL" id="JACHBR010000001">
    <property type="protein sequence ID" value="MBB5628269.1"/>
    <property type="molecule type" value="Genomic_DNA"/>
</dbReference>
<keyword evidence="9 18" id="KW-0482">Metalloprotease</keyword>
<dbReference type="InterPro" id="IPR050728">
    <property type="entry name" value="Zinc_Metalloprotease_M4"/>
</dbReference>
<comment type="similarity">
    <text evidence="3">Belongs to the peptidase M4 family.</text>
</comment>
<dbReference type="Gene3D" id="3.10.450.490">
    <property type="match status" value="1"/>
</dbReference>
<dbReference type="GO" id="GO:0006508">
    <property type="term" value="P:proteolysis"/>
    <property type="evidence" value="ECO:0007669"/>
    <property type="project" value="UniProtKB-KW"/>
</dbReference>
<dbReference type="CDD" id="cd03876">
    <property type="entry name" value="M28_SGAP_like"/>
    <property type="match status" value="1"/>
</dbReference>
<evidence type="ECO:0000256" key="8">
    <source>
        <dbReference type="ARBA" id="ARBA00022833"/>
    </source>
</evidence>
<feature type="domain" description="Peptidase M4 C-terminal" evidence="14">
    <location>
        <begin position="355"/>
        <end position="532"/>
    </location>
</feature>
<dbReference type="Gene3D" id="1.10.390.10">
    <property type="entry name" value="Neutral Protease Domain 2"/>
    <property type="match status" value="1"/>
</dbReference>
<dbReference type="SUPFAM" id="SSF89260">
    <property type="entry name" value="Collagen-binding domain"/>
    <property type="match status" value="1"/>
</dbReference>
<dbReference type="Pfam" id="PF02868">
    <property type="entry name" value="Peptidase_M4_C"/>
    <property type="match status" value="1"/>
</dbReference>
<keyword evidence="10" id="KW-0865">Zymogen</keyword>
<dbReference type="Gene3D" id="3.10.170.10">
    <property type="match status" value="1"/>
</dbReference>
<keyword evidence="8" id="KW-0862">Zinc</keyword>
<dbReference type="InterPro" id="IPR027268">
    <property type="entry name" value="Peptidase_M4/M1_CTD_sf"/>
</dbReference>
<dbReference type="GO" id="GO:0046872">
    <property type="term" value="F:metal ion binding"/>
    <property type="evidence" value="ECO:0007669"/>
    <property type="project" value="UniProtKB-KW"/>
</dbReference>
<dbReference type="Pfam" id="PF07504">
    <property type="entry name" value="FTP"/>
    <property type="match status" value="1"/>
</dbReference>
<dbReference type="Proteomes" id="UP000588112">
    <property type="component" value="Unassembled WGS sequence"/>
</dbReference>
<dbReference type="InterPro" id="IPR025711">
    <property type="entry name" value="PepSY"/>
</dbReference>
<dbReference type="SUPFAM" id="SSF53187">
    <property type="entry name" value="Zn-dependent exopeptidases"/>
    <property type="match status" value="1"/>
</dbReference>
<feature type="domain" description="FTP" evidence="17">
    <location>
        <begin position="62"/>
        <end position="103"/>
    </location>
</feature>
<evidence type="ECO:0000256" key="5">
    <source>
        <dbReference type="ARBA" id="ARBA00022723"/>
    </source>
</evidence>
<evidence type="ECO:0000256" key="4">
    <source>
        <dbReference type="ARBA" id="ARBA00022670"/>
    </source>
</evidence>
<feature type="domain" description="Peptidase M28" evidence="16">
    <location>
        <begin position="713"/>
        <end position="931"/>
    </location>
</feature>
<comment type="similarity">
    <text evidence="2">Belongs to the peptidase M28 family. M28A subfamily.</text>
</comment>
<dbReference type="InterPro" id="IPR013856">
    <property type="entry name" value="Peptidase_M4_domain"/>
</dbReference>
<evidence type="ECO:0000313" key="19">
    <source>
        <dbReference type="Proteomes" id="UP000588112"/>
    </source>
</evidence>
<comment type="caution">
    <text evidence="18">The sequence shown here is derived from an EMBL/GenBank/DDBJ whole genome shotgun (WGS) entry which is preliminary data.</text>
</comment>
<proteinExistence type="inferred from homology"/>
<feature type="domain" description="Peptidase M4" evidence="13">
    <location>
        <begin position="205"/>
        <end position="349"/>
    </location>
</feature>
<dbReference type="InterPro" id="IPR001570">
    <property type="entry name" value="Peptidase_M4_C_domain"/>
</dbReference>
<evidence type="ECO:0000256" key="11">
    <source>
        <dbReference type="PIRSR" id="PIRSR623612-1"/>
    </source>
</evidence>
<feature type="active site" description="Proton donor" evidence="11">
    <location>
        <position position="431"/>
    </location>
</feature>
<dbReference type="RefSeq" id="WP_204070672.1">
    <property type="nucleotide sequence ID" value="NZ_BOOS01000064.1"/>
</dbReference>
<evidence type="ECO:0000259" key="15">
    <source>
        <dbReference type="Pfam" id="PF03413"/>
    </source>
</evidence>
<protein>
    <submittedName>
        <fullName evidence="18">Zn-dependent metalloprotease</fullName>
    </submittedName>
</protein>
<name>A0A7W9DRM4_9ACTN</name>
<organism evidence="18 19">
    <name type="scientific">Sphaerisporangium krabiense</name>
    <dbReference type="NCBI Taxonomy" id="763782"/>
    <lineage>
        <taxon>Bacteria</taxon>
        <taxon>Bacillati</taxon>
        <taxon>Actinomycetota</taxon>
        <taxon>Actinomycetes</taxon>
        <taxon>Streptosporangiales</taxon>
        <taxon>Streptosporangiaceae</taxon>
        <taxon>Sphaerisporangium</taxon>
    </lineage>
</organism>
<keyword evidence="7" id="KW-0378">Hydrolase</keyword>
<dbReference type="PANTHER" id="PTHR33794">
    <property type="entry name" value="BACILLOLYSIN"/>
    <property type="match status" value="1"/>
</dbReference>
<feature type="chain" id="PRO_5030774564" evidence="12">
    <location>
        <begin position="30"/>
        <end position="1145"/>
    </location>
</feature>
<dbReference type="CDD" id="cd09597">
    <property type="entry name" value="M4_TLP"/>
    <property type="match status" value="1"/>
</dbReference>
<evidence type="ECO:0000256" key="9">
    <source>
        <dbReference type="ARBA" id="ARBA00023049"/>
    </source>
</evidence>
<evidence type="ECO:0000259" key="17">
    <source>
        <dbReference type="Pfam" id="PF07504"/>
    </source>
</evidence>
<dbReference type="InterPro" id="IPR041756">
    <property type="entry name" value="M28_SGAP-like"/>
</dbReference>
<feature type="signal peptide" evidence="12">
    <location>
        <begin position="1"/>
        <end position="29"/>
    </location>
</feature>
<dbReference type="InterPro" id="IPR007484">
    <property type="entry name" value="Peptidase_M28"/>
</dbReference>
<dbReference type="InterPro" id="IPR011096">
    <property type="entry name" value="FTP_domain"/>
</dbReference>
<sequence length="1145" mass="117486">MRGLLRTLTLVGVASIMAATPVATLPAWAGPTPRPSSPQAVKERADQAVEGHRAAIRGAEPDEYEVFRVKVDPGGAAHVRYNRTYRGLRVRGGDFVVHLKPDGGFADASVGLTAPLNVGTWPAVPAATAAQRAKERFAGRITQVGTPELFVDASSGQGRLAWDVLVSGWAKDGQTPSRLHVTVDAATGAVIDSSDEIKMASEVEGTGNSLYSGTVKISTTQSGSSYSMVDPDHGNGRTCDMNNATSGACTTFTDADDTWGTGTNASRQSAAVDAHYGAAETFEYFKRVHARDGVFGDGRGVPSRVHYGDNYVNAFWDGAQMTYGDGSGNGRPLVALDVAGHEMSHGVTENSVPGGLTYSGESGGLNEATSDIFGSMMEFHSGSAADPGDYDIGEKINISGNGRPLRYMYNPGLDGRSHGCWSSSTQSVDVHYSSGVGNHFYFDLAEGTGATPYGTSPVCGSAAAVTGIGRAKAEKIWYRALDTYFTSSTRYVSSSNPANTARAYTLRAATDLFGSCSTEYRTVQAAWTAVNVAGNDAPCPAGDDFSLAVSPSSGSVDPGGALEATVSTAVTGGSAQAVRLSAGTPPPGVTIAFDPDQVTAGGSAKLTLTTSATTPAGTYAVTVTGAGTGATRSATYALRVNGSGGDGAPDIPLAAVKGHLAQLQSIASANGGNRAHGRPGFRASIDYVKGKLDAAGYTTALQSFTYGGATGYNLVADWPGGDPADVLMVGAHLDSVTAGPGINDNGSGSAAILETALEVSRSALTPQKHLRFAWWGAEELGLVGANHYVTNLPAAERSKIKAYYNFDMVGSPNPGYFIYDGDNSDGTGSGPGPAGSDRLERVLQDYFTSINVPTRGTDFDGRSDYGPFIRYGIASGGTFTGAEGVKSAAQAQLWGGTAGVAFDRCYHSACDTTSNISDAALDRNSDAIAYAVWTVGGAGRQPGDDFSMAVQPASGSVDPGGSLNATVSTAITRGAAQRITLSASGLPSGASAAFTPQVVDAGASSAMAVTTSATTPPGTYTITITGTGTGATRTATYTLTVNGAPGACPGYENTKTGTLSSGQSFYQNVSATATGTFRACLTGPSGSDYDLYLQKLSGSVWTVVAQSTSPGADESLTYTGAPGTYRYRVHSYSGTGAYTFGYDVP</sequence>
<evidence type="ECO:0000256" key="2">
    <source>
        <dbReference type="ARBA" id="ARBA00005957"/>
    </source>
</evidence>
<evidence type="ECO:0000259" key="14">
    <source>
        <dbReference type="Pfam" id="PF02868"/>
    </source>
</evidence>
<accession>A0A7W9DRM4</accession>
<dbReference type="AlphaFoldDB" id="A0A7W9DRM4"/>
<dbReference type="GO" id="GO:0004222">
    <property type="term" value="F:metalloendopeptidase activity"/>
    <property type="evidence" value="ECO:0007669"/>
    <property type="project" value="InterPro"/>
</dbReference>
<keyword evidence="19" id="KW-1185">Reference proteome</keyword>
<dbReference type="Pfam" id="PF03413">
    <property type="entry name" value="PepSY"/>
    <property type="match status" value="1"/>
</dbReference>
<dbReference type="PANTHER" id="PTHR33794:SF1">
    <property type="entry name" value="BACILLOLYSIN"/>
    <property type="match status" value="1"/>
</dbReference>
<evidence type="ECO:0000259" key="16">
    <source>
        <dbReference type="Pfam" id="PF04389"/>
    </source>
</evidence>
<dbReference type="Gene3D" id="2.60.120.380">
    <property type="match status" value="1"/>
</dbReference>
<evidence type="ECO:0000256" key="3">
    <source>
        <dbReference type="ARBA" id="ARBA00009388"/>
    </source>
</evidence>
<keyword evidence="4 18" id="KW-0645">Protease</keyword>
<dbReference type="SUPFAM" id="SSF55486">
    <property type="entry name" value="Metalloproteases ('zincins'), catalytic domain"/>
    <property type="match status" value="1"/>
</dbReference>
<evidence type="ECO:0000256" key="10">
    <source>
        <dbReference type="ARBA" id="ARBA00023145"/>
    </source>
</evidence>
<dbReference type="Gene3D" id="3.40.630.10">
    <property type="entry name" value="Zn peptidases"/>
    <property type="match status" value="1"/>
</dbReference>